<keyword evidence="4" id="KW-0408">Iron</keyword>
<dbReference type="InterPro" id="IPR028925">
    <property type="entry name" value="RRM_DME"/>
</dbReference>
<evidence type="ECO:0000256" key="6">
    <source>
        <dbReference type="SAM" id="MobiDB-lite"/>
    </source>
</evidence>
<dbReference type="InterPro" id="IPR044811">
    <property type="entry name" value="DME/ROS1"/>
</dbReference>
<feature type="domain" description="Demeter RRM-fold" evidence="7">
    <location>
        <begin position="187"/>
        <end position="287"/>
    </location>
</feature>
<dbReference type="EMBL" id="JACGWO010000003">
    <property type="protein sequence ID" value="KAK4431094.1"/>
    <property type="molecule type" value="Genomic_DNA"/>
</dbReference>
<dbReference type="GO" id="GO:0046872">
    <property type="term" value="F:metal ion binding"/>
    <property type="evidence" value="ECO:0007669"/>
    <property type="project" value="UniProtKB-KW"/>
</dbReference>
<organism evidence="9 10">
    <name type="scientific">Sesamum alatum</name>
    <dbReference type="NCBI Taxonomy" id="300844"/>
    <lineage>
        <taxon>Eukaryota</taxon>
        <taxon>Viridiplantae</taxon>
        <taxon>Streptophyta</taxon>
        <taxon>Embryophyta</taxon>
        <taxon>Tracheophyta</taxon>
        <taxon>Spermatophyta</taxon>
        <taxon>Magnoliopsida</taxon>
        <taxon>eudicotyledons</taxon>
        <taxon>Gunneridae</taxon>
        <taxon>Pentapetalae</taxon>
        <taxon>asterids</taxon>
        <taxon>lamiids</taxon>
        <taxon>Lamiales</taxon>
        <taxon>Pedaliaceae</taxon>
        <taxon>Sesamum</taxon>
    </lineage>
</organism>
<protein>
    <submittedName>
        <fullName evidence="9">Transcriptional activator DEMETER</fullName>
    </submittedName>
</protein>
<evidence type="ECO:0000256" key="4">
    <source>
        <dbReference type="ARBA" id="ARBA00023004"/>
    </source>
</evidence>
<feature type="domain" description="Permuted single zf-CXXC unit" evidence="8">
    <location>
        <begin position="153"/>
        <end position="184"/>
    </location>
</feature>
<evidence type="ECO:0000256" key="5">
    <source>
        <dbReference type="ARBA" id="ARBA00023014"/>
    </source>
</evidence>
<dbReference type="GO" id="GO:0141166">
    <property type="term" value="P:chromosomal 5-methylcytosine DNA demethylation pathway"/>
    <property type="evidence" value="ECO:0007669"/>
    <property type="project" value="InterPro"/>
</dbReference>
<keyword evidence="3" id="KW-0479">Metal-binding</keyword>
<comment type="caution">
    <text evidence="9">The sequence shown here is derived from an EMBL/GenBank/DDBJ whole genome shotgun (WGS) entry which is preliminary data.</text>
</comment>
<evidence type="ECO:0000313" key="10">
    <source>
        <dbReference type="Proteomes" id="UP001293254"/>
    </source>
</evidence>
<feature type="region of interest" description="Disordered" evidence="6">
    <location>
        <begin position="1"/>
        <end position="38"/>
    </location>
</feature>
<keyword evidence="2" id="KW-0004">4Fe-4S</keyword>
<keyword evidence="5" id="KW-0411">Iron-sulfur</keyword>
<dbReference type="InterPro" id="IPR028924">
    <property type="entry name" value="Perm-CXXC"/>
</dbReference>
<dbReference type="GO" id="GO:0051539">
    <property type="term" value="F:4 iron, 4 sulfur cluster binding"/>
    <property type="evidence" value="ECO:0007669"/>
    <property type="project" value="UniProtKB-KW"/>
</dbReference>
<evidence type="ECO:0000256" key="1">
    <source>
        <dbReference type="ARBA" id="ARBA00001966"/>
    </source>
</evidence>
<dbReference type="GO" id="GO:0019104">
    <property type="term" value="F:DNA N-glycosylase activity"/>
    <property type="evidence" value="ECO:0007669"/>
    <property type="project" value="InterPro"/>
</dbReference>
<sequence length="297" mass="33377">MPLPPPEDNIERGTGLTRNSEPFIEEPTTPEPPTEVSEKDIEDAFYEDPDEIPVIKLNVEEFTTNLQSFMQGQMEVGEGDMSKALVALSPELASIPMPKLKHVSRLRTEHQVYELPDSHPLLKGMDRREPDDPSPYLLAIWTPGETADSVQPPEIKCSFQEGGGLCNKKTCFSCNSTREAQAQTVRGTILVPCRTAMRGSFPLNGTYFQVNEVFADHESSLNPIDVLRSLIWNLPRRTVFFGTSVSTIFKGMSTEDIQYCFWKGFVCVRGFDQKTRAPRPLKARLHLPASKMAKQNE</sequence>
<evidence type="ECO:0000256" key="2">
    <source>
        <dbReference type="ARBA" id="ARBA00022485"/>
    </source>
</evidence>
<dbReference type="Pfam" id="PF15629">
    <property type="entry name" value="Perm-CXXC"/>
    <property type="match status" value="1"/>
</dbReference>
<dbReference type="AlphaFoldDB" id="A0AAE1YJ78"/>
<dbReference type="PANTHER" id="PTHR46213">
    <property type="entry name" value="TRANSCRIPTIONAL ACTIVATOR DEMETER"/>
    <property type="match status" value="1"/>
</dbReference>
<dbReference type="Proteomes" id="UP001293254">
    <property type="component" value="Unassembled WGS sequence"/>
</dbReference>
<proteinExistence type="predicted"/>
<reference evidence="9" key="1">
    <citation type="submission" date="2020-06" db="EMBL/GenBank/DDBJ databases">
        <authorList>
            <person name="Li T."/>
            <person name="Hu X."/>
            <person name="Zhang T."/>
            <person name="Song X."/>
            <person name="Zhang H."/>
            <person name="Dai N."/>
            <person name="Sheng W."/>
            <person name="Hou X."/>
            <person name="Wei L."/>
        </authorList>
    </citation>
    <scope>NUCLEOTIDE SEQUENCE</scope>
    <source>
        <strain evidence="9">3651</strain>
        <tissue evidence="9">Leaf</tissue>
    </source>
</reference>
<comment type="cofactor">
    <cofactor evidence="1">
        <name>[4Fe-4S] cluster</name>
        <dbReference type="ChEBI" id="CHEBI:49883"/>
    </cofactor>
</comment>
<dbReference type="Pfam" id="PF15628">
    <property type="entry name" value="RRM_DME"/>
    <property type="match status" value="1"/>
</dbReference>
<gene>
    <name evidence="9" type="ORF">Salat_0871400</name>
</gene>
<evidence type="ECO:0000259" key="8">
    <source>
        <dbReference type="Pfam" id="PF15629"/>
    </source>
</evidence>
<evidence type="ECO:0000256" key="3">
    <source>
        <dbReference type="ARBA" id="ARBA00022723"/>
    </source>
</evidence>
<dbReference type="GO" id="GO:0035514">
    <property type="term" value="F:DNA demethylase activity"/>
    <property type="evidence" value="ECO:0007669"/>
    <property type="project" value="InterPro"/>
</dbReference>
<evidence type="ECO:0000259" key="7">
    <source>
        <dbReference type="Pfam" id="PF15628"/>
    </source>
</evidence>
<keyword evidence="10" id="KW-1185">Reference proteome</keyword>
<name>A0AAE1YJ78_9LAMI</name>
<evidence type="ECO:0000313" key="9">
    <source>
        <dbReference type="EMBL" id="KAK4431094.1"/>
    </source>
</evidence>
<accession>A0AAE1YJ78</accession>
<dbReference type="PANTHER" id="PTHR46213:SF24">
    <property type="entry name" value="HHH-GPD DOMAIN-CONTAINING PROTEIN"/>
    <property type="match status" value="1"/>
</dbReference>
<reference evidence="9" key="2">
    <citation type="journal article" date="2024" name="Plant">
        <title>Genomic evolution and insights into agronomic trait innovations of Sesamum species.</title>
        <authorList>
            <person name="Miao H."/>
            <person name="Wang L."/>
            <person name="Qu L."/>
            <person name="Liu H."/>
            <person name="Sun Y."/>
            <person name="Le M."/>
            <person name="Wang Q."/>
            <person name="Wei S."/>
            <person name="Zheng Y."/>
            <person name="Lin W."/>
            <person name="Duan Y."/>
            <person name="Cao H."/>
            <person name="Xiong S."/>
            <person name="Wang X."/>
            <person name="Wei L."/>
            <person name="Li C."/>
            <person name="Ma Q."/>
            <person name="Ju M."/>
            <person name="Zhao R."/>
            <person name="Li G."/>
            <person name="Mu C."/>
            <person name="Tian Q."/>
            <person name="Mei H."/>
            <person name="Zhang T."/>
            <person name="Gao T."/>
            <person name="Zhang H."/>
        </authorList>
    </citation>
    <scope>NUCLEOTIDE SEQUENCE</scope>
    <source>
        <strain evidence="9">3651</strain>
    </source>
</reference>